<dbReference type="PROSITE" id="PS00211">
    <property type="entry name" value="ABC_TRANSPORTER_1"/>
    <property type="match status" value="1"/>
</dbReference>
<evidence type="ECO:0000259" key="8">
    <source>
        <dbReference type="PROSITE" id="PS50893"/>
    </source>
</evidence>
<dbReference type="GO" id="GO:0016887">
    <property type="term" value="F:ATP hydrolysis activity"/>
    <property type="evidence" value="ECO:0007669"/>
    <property type="project" value="InterPro"/>
</dbReference>
<dbReference type="RefSeq" id="WP_021658254.1">
    <property type="nucleotide sequence ID" value="NZ_FQVY01000001.1"/>
</dbReference>
<dbReference type="InterPro" id="IPR017871">
    <property type="entry name" value="ABC_transporter-like_CS"/>
</dbReference>
<feature type="transmembrane region" description="Helical" evidence="7">
    <location>
        <begin position="323"/>
        <end position="341"/>
    </location>
</feature>
<dbReference type="Gene3D" id="1.20.1560.10">
    <property type="entry name" value="ABC transporter type 1, transmembrane domain"/>
    <property type="match status" value="1"/>
</dbReference>
<evidence type="ECO:0000256" key="3">
    <source>
        <dbReference type="ARBA" id="ARBA00022741"/>
    </source>
</evidence>
<evidence type="ECO:0000313" key="11">
    <source>
        <dbReference type="Proteomes" id="UP000184089"/>
    </source>
</evidence>
<evidence type="ECO:0000256" key="7">
    <source>
        <dbReference type="SAM" id="Phobius"/>
    </source>
</evidence>
<reference evidence="10" key="1">
    <citation type="submission" date="2016-11" db="EMBL/GenBank/DDBJ databases">
        <authorList>
            <person name="Varghese N."/>
            <person name="Submissions S."/>
        </authorList>
    </citation>
    <scope>NUCLEOTIDE SEQUENCE</scope>
    <source>
        <strain evidence="10">DSM 4029</strain>
    </source>
</reference>
<keyword evidence="12" id="KW-1185">Reference proteome</keyword>
<dbReference type="InterPro" id="IPR003439">
    <property type="entry name" value="ABC_transporter-like_ATP-bd"/>
</dbReference>
<dbReference type="SUPFAM" id="SSF90123">
    <property type="entry name" value="ABC transporter transmembrane region"/>
    <property type="match status" value="1"/>
</dbReference>
<dbReference type="SUPFAM" id="SSF52540">
    <property type="entry name" value="P-loop containing nucleoside triphosphate hydrolases"/>
    <property type="match status" value="1"/>
</dbReference>
<evidence type="ECO:0000256" key="6">
    <source>
        <dbReference type="ARBA" id="ARBA00023136"/>
    </source>
</evidence>
<comment type="subcellular location">
    <subcellularLocation>
        <location evidence="1">Cell membrane</location>
        <topology evidence="1">Multi-pass membrane protein</topology>
    </subcellularLocation>
</comment>
<evidence type="ECO:0000313" key="10">
    <source>
        <dbReference type="EMBL" id="SHF71151.1"/>
    </source>
</evidence>
<protein>
    <submittedName>
        <fullName evidence="9">ATP-binding cassette domain-containing protein</fullName>
    </submittedName>
    <submittedName>
        <fullName evidence="10">ATP-binding cassette, subfamily B</fullName>
    </submittedName>
</protein>
<dbReference type="Gene3D" id="3.40.50.300">
    <property type="entry name" value="P-loop containing nucleotide triphosphate hydrolases"/>
    <property type="match status" value="1"/>
</dbReference>
<comment type="caution">
    <text evidence="10">The sequence shown here is derived from an EMBL/GenBank/DDBJ whole genome shotgun (WGS) entry which is preliminary data.</text>
</comment>
<evidence type="ECO:0000256" key="4">
    <source>
        <dbReference type="ARBA" id="ARBA00022840"/>
    </source>
</evidence>
<feature type="transmembrane region" description="Helical" evidence="7">
    <location>
        <begin position="71"/>
        <end position="88"/>
    </location>
</feature>
<evidence type="ECO:0000313" key="12">
    <source>
        <dbReference type="Proteomes" id="UP000474718"/>
    </source>
</evidence>
<keyword evidence="3" id="KW-0547">Nucleotide-binding</keyword>
<evidence type="ECO:0000256" key="1">
    <source>
        <dbReference type="ARBA" id="ARBA00004651"/>
    </source>
</evidence>
<feature type="transmembrane region" description="Helical" evidence="7">
    <location>
        <begin position="187"/>
        <end position="210"/>
    </location>
</feature>
<name>A0AAQ1RV15_9FIRM</name>
<accession>A0AAQ1RV15</accession>
<dbReference type="EMBL" id="WWVX01000001">
    <property type="protein sequence ID" value="MZL68763.1"/>
    <property type="molecule type" value="Genomic_DNA"/>
</dbReference>
<dbReference type="Proteomes" id="UP000474718">
    <property type="component" value="Unassembled WGS sequence"/>
</dbReference>
<dbReference type="GO" id="GO:0005886">
    <property type="term" value="C:plasma membrane"/>
    <property type="evidence" value="ECO:0007669"/>
    <property type="project" value="UniProtKB-SubCell"/>
</dbReference>
<reference evidence="11" key="2">
    <citation type="submission" date="2016-11" db="EMBL/GenBank/DDBJ databases">
        <authorList>
            <person name="Jaros S."/>
            <person name="Januszkiewicz K."/>
            <person name="Wedrychowicz H."/>
        </authorList>
    </citation>
    <scope>NUCLEOTIDE SEQUENCE [LARGE SCALE GENOMIC DNA]</scope>
    <source>
        <strain evidence="11">DSM 4029</strain>
    </source>
</reference>
<gene>
    <name evidence="9" type="ORF">GT747_03095</name>
    <name evidence="10" type="ORF">SAMN05444424_0421</name>
</gene>
<feature type="transmembrane region" description="Helical" evidence="7">
    <location>
        <begin position="32"/>
        <end position="51"/>
    </location>
</feature>
<sequence>MKTADSETRTTLRQDLAVNWRGVKHIVKLDRWLWLWVAAFSAVTAAAPFVPVYFSARLLGELLGNQNRERLLLFGCLLVSLTFLVSILKDALWEAADLHFQALNFAQRREVDQAVLTADYEQLENPQLHLKKQLLDDSYSFNGGGLFQLAYQVGVALRCLFLLLYSVFFLLPIFQASPAGAAAAHPLIASPLLPALFLLALVGVSAYTVFADLRYNRGQYSQFSTCMWSNRFGNYYLNQLAGDYQVGKDIRLFGEQPLIQSAIDQMAQTLGRAMTNLSSLQGWCFGSIDTLTALLTGAVYLLAGARALAGLLPVDALVQTAAGIGQFCFAVSLGFGTLVYMRLNTQYLRPYFDFIDFPQSMYKGTIPVEKRDDGEYEIAFEHVSFRYPGSDQWAIKDLSLRLKVGKKLAVVGRNGSGKTTFIKLLCRLYDPTEGRILLNGIDIQKYDYREYLSLFSVVFQDFKLFSFPCAQNVAASVRWDKKAVRRCLEDAGMGDWLDRVPLGIETPLYKNFDDSGVEISGGEAQKIAIARALYKDAPFIVLDEPTAALDPLSEAEIYRRFDALTSEKTAVYISHRLSSCRFCQDIAVFDRGQLVERGPHRELLAKGGQYARLWEAQAQYYRDGPEGDSPPSKPDF</sequence>
<evidence type="ECO:0000313" key="9">
    <source>
        <dbReference type="EMBL" id="MZL68763.1"/>
    </source>
</evidence>
<keyword evidence="2 7" id="KW-0812">Transmembrane</keyword>
<dbReference type="InterPro" id="IPR039421">
    <property type="entry name" value="Type_1_exporter"/>
</dbReference>
<feature type="transmembrane region" description="Helical" evidence="7">
    <location>
        <begin position="282"/>
        <end position="303"/>
    </location>
</feature>
<dbReference type="InterPro" id="IPR003593">
    <property type="entry name" value="AAA+_ATPase"/>
</dbReference>
<dbReference type="EMBL" id="FQVY01000001">
    <property type="protein sequence ID" value="SHF71151.1"/>
    <property type="molecule type" value="Genomic_DNA"/>
</dbReference>
<dbReference type="Pfam" id="PF00005">
    <property type="entry name" value="ABC_tran"/>
    <property type="match status" value="1"/>
</dbReference>
<dbReference type="SMART" id="SM00382">
    <property type="entry name" value="AAA"/>
    <property type="match status" value="1"/>
</dbReference>
<dbReference type="PANTHER" id="PTHR24221">
    <property type="entry name" value="ATP-BINDING CASSETTE SUB-FAMILY B"/>
    <property type="match status" value="1"/>
</dbReference>
<dbReference type="PANTHER" id="PTHR24221:SF654">
    <property type="entry name" value="ATP-BINDING CASSETTE SUB-FAMILY B MEMBER 6"/>
    <property type="match status" value="1"/>
</dbReference>
<evidence type="ECO:0000256" key="2">
    <source>
        <dbReference type="ARBA" id="ARBA00022692"/>
    </source>
</evidence>
<dbReference type="Proteomes" id="UP000184089">
    <property type="component" value="Unassembled WGS sequence"/>
</dbReference>
<dbReference type="InterPro" id="IPR036640">
    <property type="entry name" value="ABC1_TM_sf"/>
</dbReference>
<keyword evidence="6 7" id="KW-0472">Membrane</keyword>
<dbReference type="GO" id="GO:0034040">
    <property type="term" value="F:ATPase-coupled lipid transmembrane transporter activity"/>
    <property type="evidence" value="ECO:0007669"/>
    <property type="project" value="TreeGrafter"/>
</dbReference>
<proteinExistence type="predicted"/>
<dbReference type="InterPro" id="IPR027417">
    <property type="entry name" value="P-loop_NTPase"/>
</dbReference>
<keyword evidence="5 7" id="KW-1133">Transmembrane helix</keyword>
<reference evidence="9 12" key="3">
    <citation type="journal article" date="2019" name="Nat. Med.">
        <title>A library of human gut bacterial isolates paired with longitudinal multiomics data enables mechanistic microbiome research.</title>
        <authorList>
            <person name="Poyet M."/>
            <person name="Groussin M."/>
            <person name="Gibbons S.M."/>
            <person name="Avila-Pacheco J."/>
            <person name="Jiang X."/>
            <person name="Kearney S.M."/>
            <person name="Perrotta A.R."/>
            <person name="Berdy B."/>
            <person name="Zhao S."/>
            <person name="Lieberman T.D."/>
            <person name="Swanson P.K."/>
            <person name="Smith M."/>
            <person name="Roesemann S."/>
            <person name="Alexander J.E."/>
            <person name="Rich S.A."/>
            <person name="Livny J."/>
            <person name="Vlamakis H."/>
            <person name="Clish C."/>
            <person name="Bullock K."/>
            <person name="Deik A."/>
            <person name="Scott J."/>
            <person name="Pierce K.A."/>
            <person name="Xavier R.J."/>
            <person name="Alm E.J."/>
        </authorList>
    </citation>
    <scope>NUCLEOTIDE SEQUENCE [LARGE SCALE GENOMIC DNA]</scope>
    <source>
        <strain evidence="9 12">BIOML-A2</strain>
    </source>
</reference>
<evidence type="ECO:0000256" key="5">
    <source>
        <dbReference type="ARBA" id="ARBA00022989"/>
    </source>
</evidence>
<feature type="domain" description="ABC transporter" evidence="8">
    <location>
        <begin position="378"/>
        <end position="616"/>
    </location>
</feature>
<dbReference type="AlphaFoldDB" id="A0AAQ1RV15"/>
<feature type="transmembrane region" description="Helical" evidence="7">
    <location>
        <begin position="155"/>
        <end position="175"/>
    </location>
</feature>
<keyword evidence="4 10" id="KW-0067">ATP-binding</keyword>
<dbReference type="PROSITE" id="PS50893">
    <property type="entry name" value="ABC_TRANSPORTER_2"/>
    <property type="match status" value="1"/>
</dbReference>
<dbReference type="GO" id="GO:0005524">
    <property type="term" value="F:ATP binding"/>
    <property type="evidence" value="ECO:0007669"/>
    <property type="project" value="UniProtKB-KW"/>
</dbReference>
<organism evidence="10 11">
    <name type="scientific">Bittarella massiliensis</name>
    <name type="common">ex Durand et al. 2017</name>
    <dbReference type="NCBI Taxonomy" id="1720313"/>
    <lineage>
        <taxon>Bacteria</taxon>
        <taxon>Bacillati</taxon>
        <taxon>Bacillota</taxon>
        <taxon>Clostridia</taxon>
        <taxon>Eubacteriales</taxon>
        <taxon>Oscillospiraceae</taxon>
        <taxon>Bittarella (ex Durand et al. 2017)</taxon>
    </lineage>
</organism>